<dbReference type="AlphaFoldDB" id="A0A368S3T8"/>
<reference evidence="1" key="2">
    <citation type="submission" date="2015-07" db="EMBL/GenBank/DDBJ databases">
        <authorList>
            <person name="Noorani M."/>
        </authorList>
    </citation>
    <scope>NUCLEOTIDE SEQUENCE</scope>
    <source>
        <strain evidence="1">Yugu1</strain>
    </source>
</reference>
<protein>
    <submittedName>
        <fullName evidence="1">Uncharacterized protein</fullName>
    </submittedName>
</protein>
<accession>A0A368S3T8</accession>
<organism evidence="1">
    <name type="scientific">Setaria italica</name>
    <name type="common">Foxtail millet</name>
    <name type="synonym">Panicum italicum</name>
    <dbReference type="NCBI Taxonomy" id="4555"/>
    <lineage>
        <taxon>Eukaryota</taxon>
        <taxon>Viridiplantae</taxon>
        <taxon>Streptophyta</taxon>
        <taxon>Embryophyta</taxon>
        <taxon>Tracheophyta</taxon>
        <taxon>Spermatophyta</taxon>
        <taxon>Magnoliopsida</taxon>
        <taxon>Liliopsida</taxon>
        <taxon>Poales</taxon>
        <taxon>Poaceae</taxon>
        <taxon>PACMAD clade</taxon>
        <taxon>Panicoideae</taxon>
        <taxon>Panicodae</taxon>
        <taxon>Paniceae</taxon>
        <taxon>Cenchrinae</taxon>
        <taxon>Setaria</taxon>
    </lineage>
</organism>
<dbReference type="EMBL" id="CM003535">
    <property type="protein sequence ID" value="RCV37031.1"/>
    <property type="molecule type" value="Genomic_DNA"/>
</dbReference>
<proteinExistence type="predicted"/>
<reference evidence="1" key="1">
    <citation type="journal article" date="2012" name="Nat. Biotechnol.">
        <title>Reference genome sequence of the model plant Setaria.</title>
        <authorList>
            <person name="Bennetzen J.L."/>
            <person name="Schmutz J."/>
            <person name="Wang H."/>
            <person name="Percifield R."/>
            <person name="Hawkins J."/>
            <person name="Pontaroli A.C."/>
            <person name="Estep M."/>
            <person name="Feng L."/>
            <person name="Vaughn J.N."/>
            <person name="Grimwood J."/>
            <person name="Jenkins J."/>
            <person name="Barry K."/>
            <person name="Lindquist E."/>
            <person name="Hellsten U."/>
            <person name="Deshpande S."/>
            <person name="Wang X."/>
            <person name="Wu X."/>
            <person name="Mitros T."/>
            <person name="Triplett J."/>
            <person name="Yang X."/>
            <person name="Ye C.Y."/>
            <person name="Mauro-Herrera M."/>
            <person name="Wang L."/>
            <person name="Li P."/>
            <person name="Sharma M."/>
            <person name="Sharma R."/>
            <person name="Ronald P.C."/>
            <person name="Panaud O."/>
            <person name="Kellogg E.A."/>
            <person name="Brutnell T.P."/>
            <person name="Doust A.N."/>
            <person name="Tuskan G.A."/>
            <person name="Rokhsar D."/>
            <person name="Devos K.M."/>
        </authorList>
    </citation>
    <scope>NUCLEOTIDE SEQUENCE [LARGE SCALE GENOMIC DNA]</scope>
    <source>
        <strain evidence="1">Yugu1</strain>
    </source>
</reference>
<sequence length="139" mass="15267">MGVFAAGYHDWRPTAGITELCLVSWALELRCQGGQWAFWRLSADLPTVPAANRFILHQQPQGRERPAASSSAGQFLSAYIAAAPASRPWNLMPRQQLLRRMEHGSSPAALGSAPARPREHPSMPVICLTECTRESAVIF</sequence>
<name>A0A368S3T8_SETIT</name>
<evidence type="ECO:0000313" key="1">
    <source>
        <dbReference type="EMBL" id="RCV37031.1"/>
    </source>
</evidence>
<gene>
    <name evidence="1" type="ORF">SETIT_8G029700v2</name>
</gene>